<comment type="caution">
    <text evidence="1">The sequence shown here is derived from an EMBL/GenBank/DDBJ whole genome shotgun (WGS) entry which is preliminary data.</text>
</comment>
<organism evidence="1 2">
    <name type="scientific">Streptomyces daghestanicus</name>
    <dbReference type="NCBI Taxonomy" id="66885"/>
    <lineage>
        <taxon>Bacteria</taxon>
        <taxon>Bacillati</taxon>
        <taxon>Actinomycetota</taxon>
        <taxon>Actinomycetes</taxon>
        <taxon>Kitasatosporales</taxon>
        <taxon>Streptomycetaceae</taxon>
        <taxon>Streptomyces</taxon>
    </lineage>
</organism>
<gene>
    <name evidence="1" type="ORF">Sdagh_72880</name>
</gene>
<evidence type="ECO:0000313" key="2">
    <source>
        <dbReference type="Proteomes" id="UP001052655"/>
    </source>
</evidence>
<dbReference type="RefSeq" id="WP_189422401.1">
    <property type="nucleotide sequence ID" value="NZ_BMTC01000028.1"/>
</dbReference>
<name>A0ABQ3QE65_9ACTN</name>
<proteinExistence type="predicted"/>
<keyword evidence="2" id="KW-1185">Reference proteome</keyword>
<dbReference type="Proteomes" id="UP001052655">
    <property type="component" value="Unassembled WGS sequence"/>
</dbReference>
<reference evidence="1" key="1">
    <citation type="submission" date="2024-05" db="EMBL/GenBank/DDBJ databases">
        <title>Whole genome shotgun sequence of Streptomyces daghestanicus NBRC 12762.</title>
        <authorList>
            <person name="Komaki H."/>
            <person name="Tamura T."/>
        </authorList>
    </citation>
    <scope>NUCLEOTIDE SEQUENCE</scope>
    <source>
        <strain evidence="1">NBRC 12762</strain>
    </source>
</reference>
<dbReference type="EMBL" id="BNDX01000018">
    <property type="protein sequence ID" value="GHI35558.1"/>
    <property type="molecule type" value="Genomic_DNA"/>
</dbReference>
<evidence type="ECO:0000313" key="1">
    <source>
        <dbReference type="EMBL" id="GHI35558.1"/>
    </source>
</evidence>
<protein>
    <submittedName>
        <fullName evidence="1">Uncharacterized protein</fullName>
    </submittedName>
</protein>
<dbReference type="GeneID" id="91555749"/>
<sequence length="101" mass="10621">MNAAVNPEMSVLRPMVLPSGVKTTVLTAPIREAVAASPSRREDHPLERMGEVRAGVAHVLSASEQPAQGHASITPRCTGVQQPVEVAHTLPVGFPLVQARG</sequence>
<accession>A0ABQ3QE65</accession>